<evidence type="ECO:0000256" key="3">
    <source>
        <dbReference type="ARBA" id="ARBA00012579"/>
    </source>
</evidence>
<feature type="binding site" evidence="7">
    <location>
        <begin position="13"/>
        <end position="15"/>
    </location>
    <ligand>
        <name>4-CDP-2-C-methyl-D-erythritol 2-phosphate</name>
        <dbReference type="ChEBI" id="CHEBI:57919"/>
    </ligand>
</feature>
<feature type="binding site" evidence="7">
    <location>
        <position position="47"/>
    </location>
    <ligand>
        <name>a divalent metal cation</name>
        <dbReference type="ChEBI" id="CHEBI:60240"/>
    </ligand>
</feature>
<comment type="catalytic activity">
    <reaction evidence="1 7 8">
        <text>4-CDP-2-C-methyl-D-erythritol 2-phosphate = 2-C-methyl-D-erythritol 2,4-cyclic diphosphate + CMP</text>
        <dbReference type="Rhea" id="RHEA:23864"/>
        <dbReference type="ChEBI" id="CHEBI:57919"/>
        <dbReference type="ChEBI" id="CHEBI:58483"/>
        <dbReference type="ChEBI" id="CHEBI:60377"/>
        <dbReference type="EC" id="4.6.1.12"/>
    </reaction>
</comment>
<proteinExistence type="inferred from homology"/>
<feature type="binding site" evidence="7">
    <location>
        <position position="147"/>
    </location>
    <ligand>
        <name>4-CDP-2-C-methyl-D-erythritol 2-phosphate</name>
        <dbReference type="ChEBI" id="CHEBI:57919"/>
    </ligand>
</feature>
<dbReference type="eggNOG" id="COG0245">
    <property type="taxonomic scope" value="Bacteria"/>
</dbReference>
<protein>
    <recommendedName>
        <fullName evidence="3 7">2-C-methyl-D-erythritol 2,4-cyclodiphosphate synthase</fullName>
        <shortName evidence="7">MECDP-synthase</shortName>
        <shortName evidence="7">MECPP-synthase</shortName>
        <shortName evidence="7">MECPS</shortName>
        <ecNumber evidence="3 7">4.6.1.12</ecNumber>
    </recommendedName>
</protein>
<dbReference type="Pfam" id="PF02542">
    <property type="entry name" value="YgbB"/>
    <property type="match status" value="1"/>
</dbReference>
<dbReference type="GO" id="GO:0016779">
    <property type="term" value="F:nucleotidyltransferase activity"/>
    <property type="evidence" value="ECO:0007669"/>
    <property type="project" value="UniProtKB-KW"/>
</dbReference>
<feature type="binding site" evidence="7">
    <location>
        <begin position="39"/>
        <end position="40"/>
    </location>
    <ligand>
        <name>4-CDP-2-C-methyl-D-erythritol 2-phosphate</name>
        <dbReference type="ChEBI" id="CHEBI:57919"/>
    </ligand>
</feature>
<dbReference type="PANTHER" id="PTHR43181:SF1">
    <property type="entry name" value="2-C-METHYL-D-ERYTHRITOL 2,4-CYCLODIPHOSPHATE SYNTHASE, CHLOROPLASTIC"/>
    <property type="match status" value="1"/>
</dbReference>
<dbReference type="CDD" id="cd00554">
    <property type="entry name" value="MECDP_synthase"/>
    <property type="match status" value="1"/>
</dbReference>
<comment type="cofactor">
    <cofactor evidence="7">
        <name>a divalent metal cation</name>
        <dbReference type="ChEBI" id="CHEBI:60240"/>
    </cofactor>
    <text evidence="7">Binds 1 divalent metal cation per subunit.</text>
</comment>
<dbReference type="KEGG" id="lfc:LFE_1415"/>
<dbReference type="UniPathway" id="UPA00056">
    <property type="reaction ID" value="UER00095"/>
</dbReference>
<keyword evidence="10" id="KW-0548">Nucleotidyltransferase</keyword>
<feature type="binding site" evidence="7">
    <location>
        <position position="144"/>
    </location>
    <ligand>
        <name>4-CDP-2-C-methyl-D-erythritol 2-phosphate</name>
        <dbReference type="ChEBI" id="CHEBI:57919"/>
    </ligand>
</feature>
<comment type="function">
    <text evidence="7">Involved in the biosynthesis of isopentenyl diphosphate (IPP) and dimethylallyl diphosphate (DMAPP), two major building blocks of isoprenoid compounds. Catalyzes the conversion of 4-diphosphocytidyl-2-C-methyl-D-erythritol 2-phosphate (CDP-ME2P) to 2-C-methyl-D-erythritol 2,4-cyclodiphosphate (ME-CPP) with a corresponding release of cytidine 5-monophosphate (CMP).</text>
</comment>
<organism evidence="10 11">
    <name type="scientific">Leptospirillum ferrooxidans (strain C2-3)</name>
    <dbReference type="NCBI Taxonomy" id="1162668"/>
    <lineage>
        <taxon>Bacteria</taxon>
        <taxon>Pseudomonadati</taxon>
        <taxon>Nitrospirota</taxon>
        <taxon>Nitrospiria</taxon>
        <taxon>Nitrospirales</taxon>
        <taxon>Nitrospiraceae</taxon>
        <taxon>Leptospirillum</taxon>
    </lineage>
</organism>
<evidence type="ECO:0000256" key="6">
    <source>
        <dbReference type="ARBA" id="ARBA00023239"/>
    </source>
</evidence>
<evidence type="ECO:0000313" key="10">
    <source>
        <dbReference type="EMBL" id="BAM07098.1"/>
    </source>
</evidence>
<dbReference type="HAMAP" id="MF_00107">
    <property type="entry name" value="IspF"/>
    <property type="match status" value="1"/>
</dbReference>
<feature type="binding site" evidence="7">
    <location>
        <position position="13"/>
    </location>
    <ligand>
        <name>a divalent metal cation</name>
        <dbReference type="ChEBI" id="CHEBI:60240"/>
    </ligand>
</feature>
<name>I0IP99_LEPFC</name>
<feature type="binding site" evidence="7">
    <location>
        <begin position="137"/>
        <end position="140"/>
    </location>
    <ligand>
        <name>4-CDP-2-C-methyl-D-erythritol 2-phosphate</name>
        <dbReference type="ChEBI" id="CHEBI:57919"/>
    </ligand>
</feature>
<keyword evidence="11" id="KW-1185">Reference proteome</keyword>
<comment type="similarity">
    <text evidence="7 8">Belongs to the IspF family.</text>
</comment>
<evidence type="ECO:0000256" key="4">
    <source>
        <dbReference type="ARBA" id="ARBA00022723"/>
    </source>
</evidence>
<dbReference type="NCBIfam" id="TIGR00151">
    <property type="entry name" value="ispF"/>
    <property type="match status" value="1"/>
</dbReference>
<feature type="binding site" evidence="7">
    <location>
        <begin position="61"/>
        <end position="63"/>
    </location>
    <ligand>
        <name>4-CDP-2-C-methyl-D-erythritol 2-phosphate</name>
        <dbReference type="ChEBI" id="CHEBI:57919"/>
    </ligand>
</feature>
<comment type="caution">
    <text evidence="7">Lacks conserved residue(s) required for the propagation of feature annotation.</text>
</comment>
<evidence type="ECO:0000256" key="7">
    <source>
        <dbReference type="HAMAP-Rule" id="MF_00107"/>
    </source>
</evidence>
<dbReference type="Gene3D" id="3.30.1330.50">
    <property type="entry name" value="2-C-methyl-D-erythritol 2,4-cyclodiphosphate synthase"/>
    <property type="match status" value="1"/>
</dbReference>
<dbReference type="EMBL" id="AP012342">
    <property type="protein sequence ID" value="BAM07098.1"/>
    <property type="molecule type" value="Genomic_DNA"/>
</dbReference>
<dbReference type="PROSITE" id="PS01350">
    <property type="entry name" value="ISPF"/>
    <property type="match status" value="1"/>
</dbReference>
<evidence type="ECO:0000259" key="9">
    <source>
        <dbReference type="Pfam" id="PF02542"/>
    </source>
</evidence>
<dbReference type="Proteomes" id="UP000007382">
    <property type="component" value="Chromosome"/>
</dbReference>
<dbReference type="HOGENOM" id="CLU_084630_2_0_0"/>
<dbReference type="InterPro" id="IPR036571">
    <property type="entry name" value="MECDP_synthase_sf"/>
</dbReference>
<evidence type="ECO:0000256" key="2">
    <source>
        <dbReference type="ARBA" id="ARBA00004709"/>
    </source>
</evidence>
<keyword evidence="5 7" id="KW-0414">Isoprene biosynthesis</keyword>
<accession>I0IP99</accession>
<feature type="domain" description="2-C-methyl-D-erythritol 2,4-cyclodiphosphate synthase" evidence="9">
    <location>
        <begin position="7"/>
        <end position="159"/>
    </location>
</feature>
<comment type="pathway">
    <text evidence="2 7">Isoprenoid biosynthesis; isopentenyl diphosphate biosynthesis via DXP pathway; isopentenyl diphosphate from 1-deoxy-D-xylulose 5-phosphate: step 4/6.</text>
</comment>
<dbReference type="PATRIC" id="fig|1162668.3.peg.1681"/>
<evidence type="ECO:0000256" key="1">
    <source>
        <dbReference type="ARBA" id="ARBA00000200"/>
    </source>
</evidence>
<feature type="site" description="Transition state stabilizer" evidence="7">
    <location>
        <position position="39"/>
    </location>
</feature>
<reference evidence="11" key="2">
    <citation type="submission" date="2012-03" db="EMBL/GenBank/DDBJ databases">
        <title>The complete genome sequence of the pioneer microbe on fresh volcanic deposit, Leptospirillum ferrooxidans strain C2-3.</title>
        <authorList>
            <person name="Fujimura R."/>
            <person name="Sato Y."/>
            <person name="Nishizawa T."/>
            <person name="Nanba K."/>
            <person name="Oshima K."/>
            <person name="Hattori M."/>
            <person name="Kamijo T."/>
            <person name="Ohta H."/>
        </authorList>
    </citation>
    <scope>NUCLEOTIDE SEQUENCE [LARGE SCALE GENOMIC DNA]</scope>
    <source>
        <strain evidence="11">C2-3</strain>
    </source>
</reference>
<evidence type="ECO:0000256" key="5">
    <source>
        <dbReference type="ARBA" id="ARBA00023229"/>
    </source>
</evidence>
<evidence type="ECO:0000313" key="11">
    <source>
        <dbReference type="Proteomes" id="UP000007382"/>
    </source>
</evidence>
<dbReference type="AlphaFoldDB" id="I0IP99"/>
<dbReference type="OrthoDB" id="9804336at2"/>
<feature type="binding site" evidence="7">
    <location>
        <position position="15"/>
    </location>
    <ligand>
        <name>a divalent metal cation</name>
        <dbReference type="ChEBI" id="CHEBI:60240"/>
    </ligand>
</feature>
<dbReference type="GO" id="GO:0019288">
    <property type="term" value="P:isopentenyl diphosphate biosynthetic process, methylerythritol 4-phosphate pathway"/>
    <property type="evidence" value="ECO:0007669"/>
    <property type="project" value="UniProtKB-UniRule"/>
</dbReference>
<dbReference type="GO" id="GO:0016114">
    <property type="term" value="P:terpenoid biosynthetic process"/>
    <property type="evidence" value="ECO:0007669"/>
    <property type="project" value="InterPro"/>
</dbReference>
<dbReference type="GO" id="GO:0046872">
    <property type="term" value="F:metal ion binding"/>
    <property type="evidence" value="ECO:0007669"/>
    <property type="project" value="UniProtKB-KW"/>
</dbReference>
<keyword evidence="4 7" id="KW-0479">Metal-binding</keyword>
<sequence>MSERYPRVGQGVDVHPFAEGRKLILGGVHIPFDRGLMGHSDADAVVHALCDALLGSCGLGDIGRHFPPSDPAYRGMDSLFFLSKIVSLVRGKGYVPYQTDITILAERPKMAPHVSAMQQILAPILGILPDDVAIKATTTEKMGFTGREEGIVAMAVVTVVPV</sequence>
<evidence type="ECO:0000256" key="8">
    <source>
        <dbReference type="RuleBase" id="RU004395"/>
    </source>
</evidence>
<dbReference type="SUPFAM" id="SSF69765">
    <property type="entry name" value="IpsF-like"/>
    <property type="match status" value="1"/>
</dbReference>
<keyword evidence="10" id="KW-0808">Transferase</keyword>
<feature type="binding site" evidence="7">
    <location>
        <begin position="105"/>
        <end position="111"/>
    </location>
    <ligand>
        <name>4-CDP-2-C-methyl-D-erythritol 2-phosphate</name>
        <dbReference type="ChEBI" id="CHEBI:57919"/>
    </ligand>
</feature>
<dbReference type="PANTHER" id="PTHR43181">
    <property type="entry name" value="2-C-METHYL-D-ERYTHRITOL 2,4-CYCLODIPHOSPHATE SYNTHASE, CHLOROPLASTIC"/>
    <property type="match status" value="1"/>
</dbReference>
<comment type="subunit">
    <text evidence="7">Homotrimer.</text>
</comment>
<keyword evidence="6 7" id="KW-0456">Lyase</keyword>
<dbReference type="RefSeq" id="WP_014449586.1">
    <property type="nucleotide sequence ID" value="NC_017094.1"/>
</dbReference>
<reference evidence="10 11" key="1">
    <citation type="journal article" date="2012" name="J. Bacteriol.">
        <title>Complete Genome Sequence of Leptospirillum ferrooxidans Strain C2-3, Isolated from a Fresh Volcanic Ash Deposit on the Island of Miyake, Japan.</title>
        <authorList>
            <person name="Fujimura R."/>
            <person name="Sato Y."/>
            <person name="Nishizawa T."/>
            <person name="Oshima K."/>
            <person name="Kim S.-W."/>
            <person name="Hattori M."/>
            <person name="Kamijo T."/>
            <person name="Ohta H."/>
        </authorList>
    </citation>
    <scope>NUCLEOTIDE SEQUENCE [LARGE SCALE GENOMIC DNA]</scope>
    <source>
        <strain evidence="10 11">C2-3</strain>
    </source>
</reference>
<feature type="site" description="Transition state stabilizer" evidence="7">
    <location>
        <position position="138"/>
    </location>
</feature>
<gene>
    <name evidence="7" type="primary">ispF</name>
    <name evidence="10" type="ordered locus">LFE_1415</name>
</gene>
<dbReference type="GO" id="GO:0008685">
    <property type="term" value="F:2-C-methyl-D-erythritol 2,4-cyclodiphosphate synthase activity"/>
    <property type="evidence" value="ECO:0007669"/>
    <property type="project" value="UniProtKB-UniRule"/>
</dbReference>
<dbReference type="STRING" id="1162668.LFE_1415"/>
<dbReference type="InterPro" id="IPR003526">
    <property type="entry name" value="MECDP_synthase"/>
</dbReference>
<dbReference type="InterPro" id="IPR020555">
    <property type="entry name" value="MECDP_synthase_CS"/>
</dbReference>
<dbReference type="EC" id="4.6.1.12" evidence="3 7"/>